<dbReference type="InterPro" id="IPR006128">
    <property type="entry name" value="Lipoprotein_PsaA-like"/>
</dbReference>
<gene>
    <name evidence="6" type="ORF">A5886_000719</name>
</gene>
<feature type="signal peptide" evidence="5">
    <location>
        <begin position="1"/>
        <end position="18"/>
    </location>
</feature>
<evidence type="ECO:0008006" key="8">
    <source>
        <dbReference type="Google" id="ProtNLM"/>
    </source>
</evidence>
<dbReference type="CDD" id="cd01017">
    <property type="entry name" value="AdcA"/>
    <property type="match status" value="1"/>
</dbReference>
<sequence>MKKFTSVALLLFSTSLFAACGTHDTASSSDSTTSDDGIDVVTTFYPMYEFTKAVVGDEGDVKLLIPAGNEPHEYEPSAQDMTKISDADVFVYNSDALEKWAANGLDTVDTDKTKVIQAAEGITLAESDANSEEAGELDPHVWLDPVLAEQEVETIAAGLEDKFPDKAETFEKNADAYIAKLADLDQEYQDAFKDATQRSFVTQHAAFGYLAKEYDLTQEAISGISPEEEPSAARLAELKTFVEDNNLSIIYFEETASSKVAEALADETGVSTEVLSPIEGITQSDIDNGVTYLSIMEDNLKSLEKTVK</sequence>
<dbReference type="Pfam" id="PF01297">
    <property type="entry name" value="ZnuA"/>
    <property type="match status" value="1"/>
</dbReference>
<dbReference type="GO" id="GO:0030001">
    <property type="term" value="P:metal ion transport"/>
    <property type="evidence" value="ECO:0007669"/>
    <property type="project" value="InterPro"/>
</dbReference>
<dbReference type="GO" id="GO:0046872">
    <property type="term" value="F:metal ion binding"/>
    <property type="evidence" value="ECO:0007669"/>
    <property type="project" value="InterPro"/>
</dbReference>
<dbReference type="OrthoDB" id="9810636at2"/>
<accession>A0A242A3P4</accession>
<dbReference type="AlphaFoldDB" id="A0A242A3P4"/>
<dbReference type="InterPro" id="IPR006127">
    <property type="entry name" value="ZnuA-like"/>
</dbReference>
<dbReference type="InterPro" id="IPR006129">
    <property type="entry name" value="AdhesinB"/>
</dbReference>
<proteinExistence type="inferred from homology"/>
<evidence type="ECO:0000256" key="1">
    <source>
        <dbReference type="ARBA" id="ARBA00011028"/>
    </source>
</evidence>
<comment type="caution">
    <text evidence="6">The sequence shown here is derived from an EMBL/GenBank/DDBJ whole genome shotgun (WGS) entry which is preliminary data.</text>
</comment>
<dbReference type="PANTHER" id="PTHR42953:SF3">
    <property type="entry name" value="HIGH-AFFINITY ZINC UPTAKE SYSTEM PROTEIN ZNUA"/>
    <property type="match status" value="1"/>
</dbReference>
<keyword evidence="7" id="KW-1185">Reference proteome</keyword>
<evidence type="ECO:0000256" key="2">
    <source>
        <dbReference type="ARBA" id="ARBA00022448"/>
    </source>
</evidence>
<protein>
    <recommendedName>
        <fullName evidence="8">Periplasmic solute binding protein</fullName>
    </recommendedName>
</protein>
<dbReference type="RefSeq" id="WP_086273679.1">
    <property type="nucleotide sequence ID" value="NZ_NGKU01000001.1"/>
</dbReference>
<dbReference type="EMBL" id="NGKU01000001">
    <property type="protein sequence ID" value="OTN75644.1"/>
    <property type="molecule type" value="Genomic_DNA"/>
</dbReference>
<reference evidence="6 7" key="1">
    <citation type="submission" date="2017-05" db="EMBL/GenBank/DDBJ databases">
        <title>The Genome Sequence of Enterococcus sp. 8G7_MSG3316.</title>
        <authorList>
            <consortium name="The Broad Institute Genomics Platform"/>
            <consortium name="The Broad Institute Genomic Center for Infectious Diseases"/>
            <person name="Earl A."/>
            <person name="Manson A."/>
            <person name="Schwartman J."/>
            <person name="Gilmore M."/>
            <person name="Abouelleil A."/>
            <person name="Cao P."/>
            <person name="Chapman S."/>
            <person name="Cusick C."/>
            <person name="Shea T."/>
            <person name="Young S."/>
            <person name="Neafsey D."/>
            <person name="Nusbaum C."/>
            <person name="Birren B."/>
        </authorList>
    </citation>
    <scope>NUCLEOTIDE SEQUENCE [LARGE SCALE GENOMIC DNA]</scope>
    <source>
        <strain evidence="6 7">8G7_MSG3316</strain>
    </source>
</reference>
<evidence type="ECO:0000313" key="6">
    <source>
        <dbReference type="EMBL" id="OTN75644.1"/>
    </source>
</evidence>
<keyword evidence="3 5" id="KW-0732">Signal</keyword>
<dbReference type="Proteomes" id="UP000195043">
    <property type="component" value="Unassembled WGS sequence"/>
</dbReference>
<feature type="chain" id="PRO_5039671101" description="Periplasmic solute binding protein" evidence="5">
    <location>
        <begin position="19"/>
        <end position="308"/>
    </location>
</feature>
<dbReference type="STRING" id="1834191.A5886_000719"/>
<dbReference type="PRINTS" id="PR00690">
    <property type="entry name" value="ADHESNFAMILY"/>
</dbReference>
<dbReference type="GO" id="GO:0007155">
    <property type="term" value="P:cell adhesion"/>
    <property type="evidence" value="ECO:0007669"/>
    <property type="project" value="InterPro"/>
</dbReference>
<name>A0A242A3P4_9ENTE</name>
<evidence type="ECO:0000256" key="3">
    <source>
        <dbReference type="ARBA" id="ARBA00022729"/>
    </source>
</evidence>
<dbReference type="PROSITE" id="PS51257">
    <property type="entry name" value="PROKAR_LIPOPROTEIN"/>
    <property type="match status" value="1"/>
</dbReference>
<evidence type="ECO:0000256" key="5">
    <source>
        <dbReference type="SAM" id="SignalP"/>
    </source>
</evidence>
<dbReference type="Gene3D" id="3.40.50.1980">
    <property type="entry name" value="Nitrogenase molybdenum iron protein domain"/>
    <property type="match status" value="2"/>
</dbReference>
<dbReference type="PRINTS" id="PR00691">
    <property type="entry name" value="ADHESINB"/>
</dbReference>
<dbReference type="PANTHER" id="PTHR42953">
    <property type="entry name" value="HIGH-AFFINITY ZINC UPTAKE SYSTEM PROTEIN ZNUA-RELATED"/>
    <property type="match status" value="1"/>
</dbReference>
<evidence type="ECO:0000256" key="4">
    <source>
        <dbReference type="RuleBase" id="RU003512"/>
    </source>
</evidence>
<comment type="similarity">
    <text evidence="1 4">Belongs to the bacterial solute-binding protein 9 family.</text>
</comment>
<organism evidence="6 7">
    <name type="scientific">Candidatus Enterococcus testudinis</name>
    <dbReference type="NCBI Taxonomy" id="1834191"/>
    <lineage>
        <taxon>Bacteria</taxon>
        <taxon>Bacillati</taxon>
        <taxon>Bacillota</taxon>
        <taxon>Bacilli</taxon>
        <taxon>Lactobacillales</taxon>
        <taxon>Enterococcaceae</taxon>
        <taxon>Enterococcus</taxon>
    </lineage>
</organism>
<evidence type="ECO:0000313" key="7">
    <source>
        <dbReference type="Proteomes" id="UP000195043"/>
    </source>
</evidence>
<keyword evidence="2 4" id="KW-0813">Transport</keyword>
<dbReference type="InterPro" id="IPR050492">
    <property type="entry name" value="Bact_metal-bind_prot9"/>
</dbReference>
<dbReference type="SUPFAM" id="SSF53807">
    <property type="entry name" value="Helical backbone' metal receptor"/>
    <property type="match status" value="1"/>
</dbReference>